<dbReference type="Pfam" id="PF01208">
    <property type="entry name" value="URO-D"/>
    <property type="match status" value="1"/>
</dbReference>
<sequence>MIFQPDFRNILDAAYNKEAKRLPLYEHKISPKKMEEITGKKFAELYQGNKSDINEFFRNYCGFYQQMGYDTVSFEELIGPAMPGSGALGEHVKGAIQDRTDFERYPWDGICDTYFEMYSKYFEALRNNMPAGMRAIGGIGYGIFECVQDLVGYEDLCYMAADDPELYEEMFHKVGDNNLKIWSRFLREFGDIYCVCRFGDDLGFKSTTLISADDIRSLIIPQYKRIVDEVHSYRKPFLLHSCGCIFDVMDDIIDQAGIDAKHSNEDQIARFPVWVERYGSRIGNFGGIDTDAVCRLGKAEMREYITDVVKKCKGHGGFAFGSGNSIPDYVPAQGYLNMVEIVRELRGDFQ</sequence>
<dbReference type="AlphaFoldDB" id="A0A1H8E6F4"/>
<feature type="domain" description="Uroporphyrinogen decarboxylase (URO-D)" evidence="1">
    <location>
        <begin position="98"/>
        <end position="344"/>
    </location>
</feature>
<dbReference type="InterPro" id="IPR052024">
    <property type="entry name" value="Methanogen_methyltrans"/>
</dbReference>
<organism evidence="2 3">
    <name type="scientific">Hydrogenoanaerobacterium saccharovorans</name>
    <dbReference type="NCBI Taxonomy" id="474960"/>
    <lineage>
        <taxon>Bacteria</taxon>
        <taxon>Bacillati</taxon>
        <taxon>Bacillota</taxon>
        <taxon>Clostridia</taxon>
        <taxon>Eubacteriales</taxon>
        <taxon>Oscillospiraceae</taxon>
        <taxon>Hydrogenoanaerobacterium</taxon>
    </lineage>
</organism>
<dbReference type="STRING" id="474960.SAMN05216180_2900"/>
<evidence type="ECO:0000313" key="3">
    <source>
        <dbReference type="Proteomes" id="UP000199158"/>
    </source>
</evidence>
<dbReference type="SUPFAM" id="SSF51726">
    <property type="entry name" value="UROD/MetE-like"/>
    <property type="match status" value="1"/>
</dbReference>
<keyword evidence="3" id="KW-1185">Reference proteome</keyword>
<evidence type="ECO:0000259" key="1">
    <source>
        <dbReference type="Pfam" id="PF01208"/>
    </source>
</evidence>
<name>A0A1H8E6F4_9FIRM</name>
<dbReference type="PANTHER" id="PTHR47099">
    <property type="entry name" value="METHYLCOBAMIDE:COM METHYLTRANSFERASE MTBA"/>
    <property type="match status" value="1"/>
</dbReference>
<proteinExistence type="predicted"/>
<protein>
    <submittedName>
        <fullName evidence="2">Uroporphyrinogen decarboxylase</fullName>
    </submittedName>
</protein>
<accession>A0A1H8E6F4</accession>
<dbReference type="Proteomes" id="UP000199158">
    <property type="component" value="Unassembled WGS sequence"/>
</dbReference>
<reference evidence="2 3" key="1">
    <citation type="submission" date="2016-10" db="EMBL/GenBank/DDBJ databases">
        <authorList>
            <person name="de Groot N.N."/>
        </authorList>
    </citation>
    <scope>NUCLEOTIDE SEQUENCE [LARGE SCALE GENOMIC DNA]</scope>
    <source>
        <strain evidence="2 3">CGMCC 1.5070</strain>
    </source>
</reference>
<dbReference type="GO" id="GO:0004853">
    <property type="term" value="F:uroporphyrinogen decarboxylase activity"/>
    <property type="evidence" value="ECO:0007669"/>
    <property type="project" value="InterPro"/>
</dbReference>
<dbReference type="EMBL" id="FOCG01000005">
    <property type="protein sequence ID" value="SEN15000.1"/>
    <property type="molecule type" value="Genomic_DNA"/>
</dbReference>
<dbReference type="RefSeq" id="WP_242943191.1">
    <property type="nucleotide sequence ID" value="NZ_FOCG01000005.1"/>
</dbReference>
<dbReference type="InterPro" id="IPR000257">
    <property type="entry name" value="Uroporphyrinogen_deCOase"/>
</dbReference>
<dbReference type="InterPro" id="IPR038071">
    <property type="entry name" value="UROD/MetE-like_sf"/>
</dbReference>
<gene>
    <name evidence="2" type="ORF">SAMN05216180_2900</name>
</gene>
<dbReference type="GO" id="GO:0006779">
    <property type="term" value="P:porphyrin-containing compound biosynthetic process"/>
    <property type="evidence" value="ECO:0007669"/>
    <property type="project" value="InterPro"/>
</dbReference>
<dbReference type="Gene3D" id="3.20.20.210">
    <property type="match status" value="1"/>
</dbReference>
<dbReference type="PANTHER" id="PTHR47099:SF1">
    <property type="entry name" value="METHYLCOBAMIDE:COM METHYLTRANSFERASE MTBA"/>
    <property type="match status" value="1"/>
</dbReference>
<evidence type="ECO:0000313" key="2">
    <source>
        <dbReference type="EMBL" id="SEN15000.1"/>
    </source>
</evidence>